<feature type="domain" description="PDZ" evidence="2">
    <location>
        <begin position="46"/>
        <end position="130"/>
    </location>
</feature>
<feature type="compositionally biased region" description="Low complexity" evidence="1">
    <location>
        <begin position="288"/>
        <end position="301"/>
    </location>
</feature>
<evidence type="ECO:0000313" key="4">
    <source>
        <dbReference type="WBParaSite" id="TREG1_82290.1"/>
    </source>
</evidence>
<reference evidence="4" key="2">
    <citation type="submission" date="2023-11" db="UniProtKB">
        <authorList>
            <consortium name="WormBaseParasite"/>
        </authorList>
    </citation>
    <scope>IDENTIFICATION</scope>
</reference>
<evidence type="ECO:0000259" key="2">
    <source>
        <dbReference type="PROSITE" id="PS50106"/>
    </source>
</evidence>
<feature type="region of interest" description="Disordered" evidence="1">
    <location>
        <begin position="279"/>
        <end position="317"/>
    </location>
</feature>
<dbReference type="AlphaFoldDB" id="A0AA85KH11"/>
<name>A0AA85KH11_TRIRE</name>
<accession>A0AA85KH11</accession>
<dbReference type="Proteomes" id="UP000050795">
    <property type="component" value="Unassembled WGS sequence"/>
</dbReference>
<feature type="compositionally biased region" description="Polar residues" evidence="1">
    <location>
        <begin position="209"/>
        <end position="221"/>
    </location>
</feature>
<evidence type="ECO:0000313" key="3">
    <source>
        <dbReference type="Proteomes" id="UP000050795"/>
    </source>
</evidence>
<reference evidence="3" key="1">
    <citation type="submission" date="2022-06" db="EMBL/GenBank/DDBJ databases">
        <authorList>
            <person name="Berger JAMES D."/>
            <person name="Berger JAMES D."/>
        </authorList>
    </citation>
    <scope>NUCLEOTIDE SEQUENCE [LARGE SCALE GENOMIC DNA]</scope>
</reference>
<keyword evidence="3" id="KW-1185">Reference proteome</keyword>
<protein>
    <recommendedName>
        <fullName evidence="2">PDZ domain-containing protein</fullName>
    </recommendedName>
</protein>
<dbReference type="PROSITE" id="PS50106">
    <property type="entry name" value="PDZ"/>
    <property type="match status" value="1"/>
</dbReference>
<dbReference type="SUPFAM" id="SSF50156">
    <property type="entry name" value="PDZ domain-like"/>
    <property type="match status" value="1"/>
</dbReference>
<dbReference type="Gene3D" id="2.30.42.10">
    <property type="match status" value="1"/>
</dbReference>
<sequence>MMKGSQITNHRKFPVDGCLPDIDYSAMRMKNLDDQDLDRVLMEYECVQVQRGDTNSSSEFNITLTSNNEKIVGKDKYEEVFIETVIDEYGAKSGDQVVQIDGVSVRNLKQAKQLLERCGNSVSLLLLRPIRISNLGWESTASNGSIDKNDTSSQFIQQPRLFPHMVYTTPDRLTQTIWLQQNIFREKLNVLSKINSVIQDDTNVKGVNPISNINKNGAQTNETEKRYETRLPQHSNLETDKNNLTSWTIRRSADGTRYITKKYKRSSELTTCRTTRINDNNRYQSDKSLSISHTNSSSSDISEYHQTSKLHSKSISHLENKTSRLQWSHTDNNPIENKFSTKRKESIKYPEYKGQNTGILKKPTDNLCTQSNIPTSILMKPPILFRRSHSANVSRNTSVHFDLDKKQTSCIGNQSQYHKQNYKLKSSSNHKSVSVVTM</sequence>
<dbReference type="WBParaSite" id="TREG1_82290.1">
    <property type="protein sequence ID" value="TREG1_82290.1"/>
    <property type="gene ID" value="TREG1_82290"/>
</dbReference>
<dbReference type="InterPro" id="IPR036034">
    <property type="entry name" value="PDZ_sf"/>
</dbReference>
<dbReference type="InterPro" id="IPR001478">
    <property type="entry name" value="PDZ"/>
</dbReference>
<feature type="region of interest" description="Disordered" evidence="1">
    <location>
        <begin position="209"/>
        <end position="228"/>
    </location>
</feature>
<organism evidence="3 4">
    <name type="scientific">Trichobilharzia regenti</name>
    <name type="common">Nasal bird schistosome</name>
    <dbReference type="NCBI Taxonomy" id="157069"/>
    <lineage>
        <taxon>Eukaryota</taxon>
        <taxon>Metazoa</taxon>
        <taxon>Spiralia</taxon>
        <taxon>Lophotrochozoa</taxon>
        <taxon>Platyhelminthes</taxon>
        <taxon>Trematoda</taxon>
        <taxon>Digenea</taxon>
        <taxon>Strigeidida</taxon>
        <taxon>Schistosomatoidea</taxon>
        <taxon>Schistosomatidae</taxon>
        <taxon>Trichobilharzia</taxon>
    </lineage>
</organism>
<proteinExistence type="predicted"/>
<evidence type="ECO:0000256" key="1">
    <source>
        <dbReference type="SAM" id="MobiDB-lite"/>
    </source>
</evidence>